<dbReference type="CDD" id="cd00078">
    <property type="entry name" value="HECTc"/>
    <property type="match status" value="1"/>
</dbReference>
<dbReference type="GO" id="GO:0006511">
    <property type="term" value="P:ubiquitin-dependent protein catabolic process"/>
    <property type="evidence" value="ECO:0007669"/>
    <property type="project" value="TreeGrafter"/>
</dbReference>
<protein>
    <recommendedName>
        <fullName evidence="2">HECT-type E3 ubiquitin transferase</fullName>
        <ecNumber evidence="2">2.3.2.26</ecNumber>
    </recommendedName>
</protein>
<dbReference type="EMBL" id="JAGRRH010000021">
    <property type="protein sequence ID" value="KAG7346077.1"/>
    <property type="molecule type" value="Genomic_DNA"/>
</dbReference>
<evidence type="ECO:0000256" key="2">
    <source>
        <dbReference type="ARBA" id="ARBA00012485"/>
    </source>
</evidence>
<dbReference type="PANTHER" id="PTHR45700:SF2">
    <property type="entry name" value="UBIQUITIN-PROTEIN LIGASE E3C"/>
    <property type="match status" value="1"/>
</dbReference>
<feature type="active site" description="Glycyl thioester intermediate" evidence="5">
    <location>
        <position position="1069"/>
    </location>
</feature>
<dbReference type="EC" id="2.3.2.26" evidence="2"/>
<feature type="region of interest" description="Disordered" evidence="6">
    <location>
        <begin position="619"/>
        <end position="650"/>
    </location>
</feature>
<accession>A0A9K3PFU7</accession>
<organism evidence="8 9">
    <name type="scientific">Nitzschia inconspicua</name>
    <dbReference type="NCBI Taxonomy" id="303405"/>
    <lineage>
        <taxon>Eukaryota</taxon>
        <taxon>Sar</taxon>
        <taxon>Stramenopiles</taxon>
        <taxon>Ochrophyta</taxon>
        <taxon>Bacillariophyta</taxon>
        <taxon>Bacillariophyceae</taxon>
        <taxon>Bacillariophycidae</taxon>
        <taxon>Bacillariales</taxon>
        <taxon>Bacillariaceae</taxon>
        <taxon>Nitzschia</taxon>
    </lineage>
</organism>
<reference evidence="8" key="2">
    <citation type="submission" date="2021-04" db="EMBL/GenBank/DDBJ databases">
        <authorList>
            <person name="Podell S."/>
        </authorList>
    </citation>
    <scope>NUCLEOTIDE SEQUENCE</scope>
    <source>
        <strain evidence="8">Hildebrandi</strain>
    </source>
</reference>
<dbReference type="FunFam" id="3.30.2410.10:FF:000003">
    <property type="entry name" value="probable E3 ubiquitin-protein ligase HERC4 isoform X1"/>
    <property type="match status" value="1"/>
</dbReference>
<evidence type="ECO:0000256" key="4">
    <source>
        <dbReference type="ARBA" id="ARBA00022786"/>
    </source>
</evidence>
<comment type="catalytic activity">
    <reaction evidence="1">
        <text>S-ubiquitinyl-[E2 ubiquitin-conjugating enzyme]-L-cysteine + [acceptor protein]-L-lysine = [E2 ubiquitin-conjugating enzyme]-L-cysteine + N(6)-ubiquitinyl-[acceptor protein]-L-lysine.</text>
        <dbReference type="EC" id="2.3.2.26"/>
    </reaction>
</comment>
<dbReference type="InterPro" id="IPR000569">
    <property type="entry name" value="HECT_dom"/>
</dbReference>
<feature type="compositionally biased region" description="Acidic residues" evidence="6">
    <location>
        <begin position="631"/>
        <end position="646"/>
    </location>
</feature>
<feature type="compositionally biased region" description="Basic and acidic residues" evidence="6">
    <location>
        <begin position="619"/>
        <end position="630"/>
    </location>
</feature>
<keyword evidence="4 5" id="KW-0833">Ubl conjugation pathway</keyword>
<feature type="domain" description="HECT" evidence="7">
    <location>
        <begin position="748"/>
        <end position="1101"/>
    </location>
</feature>
<evidence type="ECO:0000256" key="1">
    <source>
        <dbReference type="ARBA" id="ARBA00000885"/>
    </source>
</evidence>
<dbReference type="Proteomes" id="UP000693970">
    <property type="component" value="Unassembled WGS sequence"/>
</dbReference>
<dbReference type="GO" id="GO:0000209">
    <property type="term" value="P:protein polyubiquitination"/>
    <property type="evidence" value="ECO:0007669"/>
    <property type="project" value="InterPro"/>
</dbReference>
<dbReference type="PROSITE" id="PS50096">
    <property type="entry name" value="IQ"/>
    <property type="match status" value="1"/>
</dbReference>
<proteinExistence type="predicted"/>
<evidence type="ECO:0000256" key="3">
    <source>
        <dbReference type="ARBA" id="ARBA00022679"/>
    </source>
</evidence>
<evidence type="ECO:0000256" key="5">
    <source>
        <dbReference type="PROSITE-ProRule" id="PRU00104"/>
    </source>
</evidence>
<dbReference type="SMART" id="SM00119">
    <property type="entry name" value="HECTc"/>
    <property type="match status" value="1"/>
</dbReference>
<dbReference type="InterPro" id="IPR044611">
    <property type="entry name" value="E3A/B/C-like"/>
</dbReference>
<dbReference type="Pfam" id="PF00632">
    <property type="entry name" value="HECT"/>
    <property type="match status" value="1"/>
</dbReference>
<gene>
    <name evidence="8" type="ORF">IV203_005145</name>
</gene>
<dbReference type="AlphaFoldDB" id="A0A9K3PFU7"/>
<dbReference type="GO" id="GO:0061630">
    <property type="term" value="F:ubiquitin protein ligase activity"/>
    <property type="evidence" value="ECO:0007669"/>
    <property type="project" value="UniProtKB-EC"/>
</dbReference>
<evidence type="ECO:0000313" key="8">
    <source>
        <dbReference type="EMBL" id="KAG7346077.1"/>
    </source>
</evidence>
<feature type="region of interest" description="Disordered" evidence="6">
    <location>
        <begin position="1"/>
        <end position="22"/>
    </location>
</feature>
<evidence type="ECO:0000313" key="9">
    <source>
        <dbReference type="Proteomes" id="UP000693970"/>
    </source>
</evidence>
<reference evidence="8" key="1">
    <citation type="journal article" date="2021" name="Sci. Rep.">
        <title>Diploid genomic architecture of Nitzschia inconspicua, an elite biomass production diatom.</title>
        <authorList>
            <person name="Oliver A."/>
            <person name="Podell S."/>
            <person name="Pinowska A."/>
            <person name="Traller J.C."/>
            <person name="Smith S.R."/>
            <person name="McClure R."/>
            <person name="Beliaev A."/>
            <person name="Bohutskyi P."/>
            <person name="Hill E.A."/>
            <person name="Rabines A."/>
            <person name="Zheng H."/>
            <person name="Allen L.Z."/>
            <person name="Kuo A."/>
            <person name="Grigoriev I.V."/>
            <person name="Allen A.E."/>
            <person name="Hazlebeck D."/>
            <person name="Allen E.E."/>
        </authorList>
    </citation>
    <scope>NUCLEOTIDE SEQUENCE</scope>
    <source>
        <strain evidence="8">Hildebrandi</strain>
    </source>
</reference>
<feature type="compositionally biased region" description="Acidic residues" evidence="6">
    <location>
        <begin position="357"/>
        <end position="372"/>
    </location>
</feature>
<keyword evidence="9" id="KW-1185">Reference proteome</keyword>
<feature type="region of interest" description="Disordered" evidence="6">
    <location>
        <begin position="341"/>
        <end position="392"/>
    </location>
</feature>
<evidence type="ECO:0000256" key="6">
    <source>
        <dbReference type="SAM" id="MobiDB-lite"/>
    </source>
</evidence>
<sequence>MFDGNFRSGRREVDYSGSSNRRGRRDLLKNAEVQRKQRHELLRREKAARLVQRVTRGYLTRVHTLKRFVPQAPTDMTALSLCLSYHSYLPKFQTCRKELLLKFHTHTDEKTEIIQQQNPTETNTTTIQQQQQQQQQQQAISRDSGWFSQQRMVASILQELDPSDTIQNGNLFQLLSIFWQSTKMNDKLFFILSTCLQKWCFAVPDHYITKSLMQWSVTMTETLQNPYTLALLATILLSSTVDIPTNEDFSKWFAPLAKVLLLQDENRVPSDGNDASAAQQDPILRATLDNLRDGRENRLLSNLCSLTKSSQLVLLIHYVLSQPQNEKLCVAVALMARGDSLDPATTTAPVGDNTAADWDDFDDSDDIEDDDTTNNNVAPSKPSNSKRPRATQYKRQEILTLVKLDKLYHERIQQTSKRFTFDSATRDVATHIVKAPWLAWGLELMSREGRERDRYLETLGVLLQASSALRPKQKLTPMSALAFNHAILDGLWKYIQQQRSDLALCMFADLFSHYLVALSDEDFLRLHCNTEKYGQPAGSIVMASDLVLCYGAVLHEVYWSKPVVSYDIEMDNPRGRLILSGTKLWNSLHERWNRLVKNPFCDEDAWWFPHLSSREKGAVVPSRETDHIMRDDDEDDSDVDGMDVDDNGPRQLSAAEAETDALADSFRDPKMARILTSIPQALPFDRRLKLFHSLLKADKRNISHRHMMAETDDDMVFFDGLPRERITIRRSNLYADSMEQLIGLGSKMKHQVQVTFVNALGAEEAGIDGGGVFKEFVDDLIKDGFAAKAEGESEGGAPQLFTLTPEGLLSVNLDLSQNNSMLIHYAFLGRVLAKALYEGILVEPQFCLPFLNALLGKVNSMEDLKNYDEEYYVNLKKLRLFTDNEIDGMDLCFELTVGGTTPGSSPRTVELVRNGRSIPVTRKNVFQYTHAVANQLLNVQGAKQTRSFLEGFREIVPVSWVRLFSAKELQKLISGDDSIRGIDVASLRQSMHYLGGYHESQPYIQDFWDILENELTCEQQRKFLRFMTSCSRQPLLGFSSLEPVPSIQQIRLHPEELSKNSRLPTSQTCMNLLKLPNYGNKQLLKEKLIAAVEAGAGFELT</sequence>
<keyword evidence="3" id="KW-0808">Transferase</keyword>
<dbReference type="PROSITE" id="PS50237">
    <property type="entry name" value="HECT"/>
    <property type="match status" value="1"/>
</dbReference>
<dbReference type="PANTHER" id="PTHR45700">
    <property type="entry name" value="UBIQUITIN-PROTEIN LIGASE E3C"/>
    <property type="match status" value="1"/>
</dbReference>
<evidence type="ECO:0000259" key="7">
    <source>
        <dbReference type="PROSITE" id="PS50237"/>
    </source>
</evidence>
<name>A0A9K3PFU7_9STRA</name>
<comment type="caution">
    <text evidence="8">The sequence shown here is derived from an EMBL/GenBank/DDBJ whole genome shotgun (WGS) entry which is preliminary data.</text>
</comment>
<dbReference type="OrthoDB" id="8068875at2759"/>